<dbReference type="Gene3D" id="2.60.40.10">
    <property type="entry name" value="Immunoglobulins"/>
    <property type="match status" value="1"/>
</dbReference>
<protein>
    <submittedName>
        <fullName evidence="2">Sidekick-1-like 5</fullName>
    </submittedName>
</protein>
<dbReference type="SUPFAM" id="SSF49265">
    <property type="entry name" value="Fibronectin type III"/>
    <property type="match status" value="1"/>
</dbReference>
<dbReference type="InterPro" id="IPR050713">
    <property type="entry name" value="RTP_Phos/Ushers"/>
</dbReference>
<reference evidence="2" key="1">
    <citation type="journal article" date="2021" name="Sci. Adv.">
        <title>The American lobster genome reveals insights on longevity, neural, and immune adaptations.</title>
        <authorList>
            <person name="Polinski J.M."/>
            <person name="Zimin A.V."/>
            <person name="Clark K.F."/>
            <person name="Kohn A.B."/>
            <person name="Sadowski N."/>
            <person name="Timp W."/>
            <person name="Ptitsyn A."/>
            <person name="Khanna P."/>
            <person name="Romanova D.Y."/>
            <person name="Williams P."/>
            <person name="Greenwood S.J."/>
            <person name="Moroz L.L."/>
            <person name="Walt D.R."/>
            <person name="Bodnar A.G."/>
        </authorList>
    </citation>
    <scope>NUCLEOTIDE SEQUENCE</scope>
    <source>
        <strain evidence="2">GMGI-L3</strain>
    </source>
</reference>
<dbReference type="InterPro" id="IPR003961">
    <property type="entry name" value="FN3_dom"/>
</dbReference>
<dbReference type="AlphaFoldDB" id="A0A8J5K2H2"/>
<dbReference type="PROSITE" id="PS50853">
    <property type="entry name" value="FN3"/>
    <property type="match status" value="1"/>
</dbReference>
<dbReference type="InterPro" id="IPR036116">
    <property type="entry name" value="FN3_sf"/>
</dbReference>
<dbReference type="InterPro" id="IPR013783">
    <property type="entry name" value="Ig-like_fold"/>
</dbReference>
<dbReference type="SMART" id="SM00060">
    <property type="entry name" value="FN3"/>
    <property type="match status" value="1"/>
</dbReference>
<dbReference type="CDD" id="cd00063">
    <property type="entry name" value="FN3"/>
    <property type="match status" value="1"/>
</dbReference>
<accession>A0A8J5K2H2</accession>
<sequence>MACRAVIVHYNVTVTSGLARRPHSHHAPGPPAITRIHSTTSDSLLVVWEPPEKPRGIITNYSVTWNTSVVPGVTGNITQYTITSLEACTLYNITVKAATIKGYGDCVDANGTTGSKREFNTN</sequence>
<organism evidence="2 3">
    <name type="scientific">Homarus americanus</name>
    <name type="common">American lobster</name>
    <dbReference type="NCBI Taxonomy" id="6706"/>
    <lineage>
        <taxon>Eukaryota</taxon>
        <taxon>Metazoa</taxon>
        <taxon>Ecdysozoa</taxon>
        <taxon>Arthropoda</taxon>
        <taxon>Crustacea</taxon>
        <taxon>Multicrustacea</taxon>
        <taxon>Malacostraca</taxon>
        <taxon>Eumalacostraca</taxon>
        <taxon>Eucarida</taxon>
        <taxon>Decapoda</taxon>
        <taxon>Pleocyemata</taxon>
        <taxon>Astacidea</taxon>
        <taxon>Nephropoidea</taxon>
        <taxon>Nephropidae</taxon>
        <taxon>Homarus</taxon>
    </lineage>
</organism>
<dbReference type="GO" id="GO:0016020">
    <property type="term" value="C:membrane"/>
    <property type="evidence" value="ECO:0007669"/>
    <property type="project" value="UniProtKB-SubCell"/>
</dbReference>
<dbReference type="PRINTS" id="PR00014">
    <property type="entry name" value="FNTYPEIII"/>
</dbReference>
<feature type="non-terminal residue" evidence="2">
    <location>
        <position position="1"/>
    </location>
</feature>
<dbReference type="EMBL" id="JAHLQT010021845">
    <property type="protein sequence ID" value="KAG7167036.1"/>
    <property type="molecule type" value="Genomic_DNA"/>
</dbReference>
<gene>
    <name evidence="2" type="primary">Sdk1-L5</name>
    <name evidence="2" type="ORF">Hamer_G005350</name>
</gene>
<name>A0A8J5K2H2_HOMAM</name>
<evidence type="ECO:0000259" key="1">
    <source>
        <dbReference type="PROSITE" id="PS50853"/>
    </source>
</evidence>
<keyword evidence="3" id="KW-1185">Reference proteome</keyword>
<feature type="domain" description="Fibronectin type-III" evidence="1">
    <location>
        <begin position="30"/>
        <end position="118"/>
    </location>
</feature>
<dbReference type="PANTHER" id="PTHR46957">
    <property type="entry name" value="CYTOKINE RECEPTOR"/>
    <property type="match status" value="1"/>
</dbReference>
<proteinExistence type="predicted"/>
<evidence type="ECO:0000313" key="2">
    <source>
        <dbReference type="EMBL" id="KAG7167036.1"/>
    </source>
</evidence>
<comment type="caution">
    <text evidence="2">The sequence shown here is derived from an EMBL/GenBank/DDBJ whole genome shotgun (WGS) entry which is preliminary data.</text>
</comment>
<dbReference type="Proteomes" id="UP000747542">
    <property type="component" value="Unassembled WGS sequence"/>
</dbReference>
<dbReference type="Pfam" id="PF00041">
    <property type="entry name" value="fn3"/>
    <property type="match status" value="1"/>
</dbReference>
<evidence type="ECO:0000313" key="3">
    <source>
        <dbReference type="Proteomes" id="UP000747542"/>
    </source>
</evidence>
<dbReference type="PANTHER" id="PTHR46957:SF3">
    <property type="entry name" value="CYTOKINE RECEPTOR"/>
    <property type="match status" value="1"/>
</dbReference>